<sequence length="679" mass="74878">MSQDKTERQLNLVICLLATRRFLTAQEIRATVHGYGDVENDAAFKRMFERDKKELRDAGIPISTGRRDPFSDEDGYRIRRDDYELEPIELLPDEAAVLGLAARAWRHAVLGEAAANALLKLRTAGVPVDSAALPAVAPVLGADEPAFPSIWQAVRDRRPVSFDYRRPGQDTPTHRELEPWGIANVGGRWYVAGYDRLRRDRRVFRLSRIVGEVRVHTTGPAVQVPAGVDVRSLVNARPAEPDQVALLEARTDAAHALRRDARRIVPGERAGATGWDLVEYPYTDEAALAARVAEYGEHVLVREPERARTAVVEHLRAVVAAPVKDTADQEAPPAERPAPSRRANASSEQLRRLLMLVPYALSRDVRVSEVAEHFGLTEKQVLKDLSLLWMCGLPGYTPGDLIDVDVEAAAETGEIIIANADTLAAPLRLTADEAASLVVGLRLLRDLPGVDSSALTRVEQKLRQVAGAAVELADSVDVRVDADGETARLRKQIGEALETGHRLHLRYLSGYADRVSEREVDPMRLVVQDGHVFLEGWCRLRQDVRLFRLDRILELTVLPVAAEVPAGVRGLDLSDGVLQRSADDAFVTFELEPAARWVAEDHVCSQVQELPGGRLRATLRTPEPGWAVRLALRLGATGRLVAPADLAERARELAERALRRYSGRDRRPPADGGAAPRIE</sequence>
<dbReference type="InterPro" id="IPR043839">
    <property type="entry name" value="PafC_HTH"/>
</dbReference>
<dbReference type="PANTHER" id="PTHR34580">
    <property type="match status" value="1"/>
</dbReference>
<dbReference type="InterPro" id="IPR051534">
    <property type="entry name" value="CBASS_pafABC_assoc_protein"/>
</dbReference>
<gene>
    <name evidence="5" type="ORF">AC529_07955</name>
</gene>
<feature type="domain" description="WCX" evidence="4">
    <location>
        <begin position="590"/>
        <end position="658"/>
    </location>
</feature>
<dbReference type="Proteomes" id="UP000074382">
    <property type="component" value="Unassembled WGS sequence"/>
</dbReference>
<dbReference type="RefSeq" id="WP_068757407.1">
    <property type="nucleotide sequence ID" value="NZ_KQ950183.1"/>
</dbReference>
<reference evidence="6" key="1">
    <citation type="journal article" date="2017" name="Acta Aliment.">
        <title>Plant polysaccharide degrading enzyme system of Thermpbifida cellulosilytica TB100 revealed by de novo genome project data.</title>
        <authorList>
            <person name="Toth A."/>
            <person name="Baka E."/>
            <person name="Luzics S."/>
            <person name="Bata-Vidacs I."/>
            <person name="Nagy I."/>
            <person name="Balint B."/>
            <person name="Herceg R."/>
            <person name="Olasz F."/>
            <person name="Wilk T."/>
            <person name="Nagy T."/>
            <person name="Kriszt B."/>
            <person name="Nagy I."/>
            <person name="Kukolya J."/>
        </authorList>
    </citation>
    <scope>NUCLEOTIDE SEQUENCE [LARGE SCALE GENOMIC DNA]</scope>
    <source>
        <strain evidence="6">TB100</strain>
    </source>
</reference>
<evidence type="ECO:0000313" key="5">
    <source>
        <dbReference type="EMBL" id="KUP97237.1"/>
    </source>
</evidence>
<keyword evidence="6" id="KW-1185">Reference proteome</keyword>
<dbReference type="InterPro" id="IPR057727">
    <property type="entry name" value="WCX_dom"/>
</dbReference>
<organism evidence="5 6">
    <name type="scientific">Thermobifida cellulosilytica TB100</name>
    <dbReference type="NCBI Taxonomy" id="665004"/>
    <lineage>
        <taxon>Bacteria</taxon>
        <taxon>Bacillati</taxon>
        <taxon>Actinomycetota</taxon>
        <taxon>Actinomycetes</taxon>
        <taxon>Streptosporangiales</taxon>
        <taxon>Nocardiopsidaceae</taxon>
        <taxon>Thermobifida</taxon>
    </lineage>
</organism>
<dbReference type="OrthoDB" id="3268930at2"/>
<dbReference type="Pfam" id="PF13280">
    <property type="entry name" value="WYL"/>
    <property type="match status" value="2"/>
</dbReference>
<dbReference type="PATRIC" id="fig|665004.4.peg.3104"/>
<protein>
    <submittedName>
        <fullName evidence="5">Transcriptional regulator</fullName>
    </submittedName>
</protein>
<evidence type="ECO:0000259" key="2">
    <source>
        <dbReference type="Pfam" id="PF13280"/>
    </source>
</evidence>
<dbReference type="STRING" id="665004.AC529_07955"/>
<dbReference type="PANTHER" id="PTHR34580:SF1">
    <property type="entry name" value="PROTEIN PAFC"/>
    <property type="match status" value="1"/>
</dbReference>
<dbReference type="EMBL" id="LGEM01000034">
    <property type="protein sequence ID" value="KUP97237.1"/>
    <property type="molecule type" value="Genomic_DNA"/>
</dbReference>
<accession>A0A147KIW5</accession>
<dbReference type="PROSITE" id="PS52050">
    <property type="entry name" value="WYL"/>
    <property type="match status" value="2"/>
</dbReference>
<feature type="domain" description="WYL" evidence="2">
    <location>
        <begin position="146"/>
        <end position="209"/>
    </location>
</feature>
<evidence type="ECO:0000256" key="1">
    <source>
        <dbReference type="SAM" id="MobiDB-lite"/>
    </source>
</evidence>
<feature type="domain" description="WYL" evidence="2">
    <location>
        <begin position="492"/>
        <end position="557"/>
    </location>
</feature>
<feature type="domain" description="PafC HTH" evidence="3">
    <location>
        <begin position="348"/>
        <end position="464"/>
    </location>
</feature>
<dbReference type="InterPro" id="IPR026881">
    <property type="entry name" value="WYL_dom"/>
</dbReference>
<feature type="region of interest" description="Disordered" evidence="1">
    <location>
        <begin position="324"/>
        <end position="346"/>
    </location>
</feature>
<evidence type="ECO:0000259" key="4">
    <source>
        <dbReference type="Pfam" id="PF25583"/>
    </source>
</evidence>
<dbReference type="AlphaFoldDB" id="A0A147KIW5"/>
<feature type="compositionally biased region" description="Basic and acidic residues" evidence="1">
    <location>
        <begin position="660"/>
        <end position="669"/>
    </location>
</feature>
<evidence type="ECO:0000259" key="3">
    <source>
        <dbReference type="Pfam" id="PF19187"/>
    </source>
</evidence>
<dbReference type="Pfam" id="PF25583">
    <property type="entry name" value="WCX"/>
    <property type="match status" value="2"/>
</dbReference>
<name>A0A147KIW5_THECS</name>
<feature type="domain" description="WCX" evidence="4">
    <location>
        <begin position="247"/>
        <end position="318"/>
    </location>
</feature>
<evidence type="ECO:0000313" key="6">
    <source>
        <dbReference type="Proteomes" id="UP000074382"/>
    </source>
</evidence>
<feature type="region of interest" description="Disordered" evidence="1">
    <location>
        <begin position="660"/>
        <end position="679"/>
    </location>
</feature>
<proteinExistence type="predicted"/>
<dbReference type="Pfam" id="PF19187">
    <property type="entry name" value="HTH_PafC"/>
    <property type="match status" value="1"/>
</dbReference>
<comment type="caution">
    <text evidence="5">The sequence shown here is derived from an EMBL/GenBank/DDBJ whole genome shotgun (WGS) entry which is preliminary data.</text>
</comment>